<reference evidence="4" key="2">
    <citation type="submission" date="2024-02" db="EMBL/GenBank/DDBJ databases">
        <title>Comparative genomics of Cryptococcus and Kwoniella reveals pathogenesis evolution and contrasting modes of karyotype evolution via chromosome fusion or intercentromeric recombination.</title>
        <authorList>
            <person name="Coelho M.A."/>
            <person name="David-Palma M."/>
            <person name="Shea T."/>
            <person name="Bowers K."/>
            <person name="McGinley-Smith S."/>
            <person name="Mohammad A.W."/>
            <person name="Gnirke A."/>
            <person name="Yurkov A.M."/>
            <person name="Nowrousian M."/>
            <person name="Sun S."/>
            <person name="Cuomo C.A."/>
            <person name="Heitman J."/>
        </authorList>
    </citation>
    <scope>NUCLEOTIDE SEQUENCE</scope>
    <source>
        <strain evidence="4">CBS 10737</strain>
    </source>
</reference>
<dbReference type="AlphaFoldDB" id="A0AAJ8L571"/>
<evidence type="ECO:0000256" key="2">
    <source>
        <dbReference type="SAM" id="SignalP"/>
    </source>
</evidence>
<dbReference type="PANTHER" id="PTHR47966">
    <property type="entry name" value="BETA-SITE APP-CLEAVING ENZYME, ISOFORM A-RELATED"/>
    <property type="match status" value="1"/>
</dbReference>
<dbReference type="SUPFAM" id="SSF50630">
    <property type="entry name" value="Acid proteases"/>
    <property type="match status" value="1"/>
</dbReference>
<dbReference type="InterPro" id="IPR021109">
    <property type="entry name" value="Peptidase_aspartic_dom_sf"/>
</dbReference>
<dbReference type="PROSITE" id="PS51767">
    <property type="entry name" value="PEPTIDASE_A1"/>
    <property type="match status" value="1"/>
</dbReference>
<protein>
    <recommendedName>
        <fullName evidence="3">Peptidase A1 domain-containing protein</fullName>
    </recommendedName>
</protein>
<dbReference type="CDD" id="cd05471">
    <property type="entry name" value="pepsin_like"/>
    <property type="match status" value="1"/>
</dbReference>
<keyword evidence="5" id="KW-1185">Reference proteome</keyword>
<feature type="domain" description="Peptidase A1" evidence="3">
    <location>
        <begin position="59"/>
        <end position="371"/>
    </location>
</feature>
<dbReference type="GO" id="GO:0006508">
    <property type="term" value="P:proteolysis"/>
    <property type="evidence" value="ECO:0007669"/>
    <property type="project" value="InterPro"/>
</dbReference>
<reference evidence="4" key="1">
    <citation type="submission" date="2013-07" db="EMBL/GenBank/DDBJ databases">
        <authorList>
            <consortium name="The Broad Institute Genome Sequencing Platform"/>
            <person name="Cuomo C."/>
            <person name="Litvintseva A."/>
            <person name="Chen Y."/>
            <person name="Heitman J."/>
            <person name="Sun S."/>
            <person name="Springer D."/>
            <person name="Dromer F."/>
            <person name="Young S.K."/>
            <person name="Zeng Q."/>
            <person name="Gargeya S."/>
            <person name="Fitzgerald M."/>
            <person name="Abouelleil A."/>
            <person name="Alvarado L."/>
            <person name="Berlin A.M."/>
            <person name="Chapman S.B."/>
            <person name="Dewar J."/>
            <person name="Goldberg J."/>
            <person name="Griggs A."/>
            <person name="Gujja S."/>
            <person name="Hansen M."/>
            <person name="Howarth C."/>
            <person name="Imamovic A."/>
            <person name="Larimer J."/>
            <person name="McCowan C."/>
            <person name="Murphy C."/>
            <person name="Pearson M."/>
            <person name="Priest M."/>
            <person name="Roberts A."/>
            <person name="Saif S."/>
            <person name="Shea T."/>
            <person name="Sykes S."/>
            <person name="Wortman J."/>
            <person name="Nusbaum C."/>
            <person name="Birren B."/>
        </authorList>
    </citation>
    <scope>NUCLEOTIDE SEQUENCE</scope>
    <source>
        <strain evidence="4">CBS 10737</strain>
    </source>
</reference>
<dbReference type="KEGG" id="kpin:30169788"/>
<dbReference type="InterPro" id="IPR033121">
    <property type="entry name" value="PEPTIDASE_A1"/>
</dbReference>
<evidence type="ECO:0000256" key="1">
    <source>
        <dbReference type="ARBA" id="ARBA00007447"/>
    </source>
</evidence>
<dbReference type="GeneID" id="30169788"/>
<feature type="chain" id="PRO_5042521388" description="Peptidase A1 domain-containing protein" evidence="2">
    <location>
        <begin position="19"/>
        <end position="373"/>
    </location>
</feature>
<dbReference type="EMBL" id="CP144522">
    <property type="protein sequence ID" value="WWC69633.1"/>
    <property type="molecule type" value="Genomic_DNA"/>
</dbReference>
<dbReference type="Gene3D" id="2.40.70.10">
    <property type="entry name" value="Acid Proteases"/>
    <property type="match status" value="2"/>
</dbReference>
<accession>A0AAJ8L571</accession>
<dbReference type="Pfam" id="PF00026">
    <property type="entry name" value="Asp"/>
    <property type="match status" value="1"/>
</dbReference>
<dbReference type="Proteomes" id="UP000094020">
    <property type="component" value="Chromosome 4"/>
</dbReference>
<evidence type="ECO:0000259" key="3">
    <source>
        <dbReference type="PROSITE" id="PS51767"/>
    </source>
</evidence>
<organism evidence="4 5">
    <name type="scientific">Kwoniella pini CBS 10737</name>
    <dbReference type="NCBI Taxonomy" id="1296096"/>
    <lineage>
        <taxon>Eukaryota</taxon>
        <taxon>Fungi</taxon>
        <taxon>Dikarya</taxon>
        <taxon>Basidiomycota</taxon>
        <taxon>Agaricomycotina</taxon>
        <taxon>Tremellomycetes</taxon>
        <taxon>Tremellales</taxon>
        <taxon>Cryptococcaceae</taxon>
        <taxon>Kwoniella</taxon>
    </lineage>
</organism>
<gene>
    <name evidence="4" type="ORF">I206_103576</name>
</gene>
<evidence type="ECO:0000313" key="5">
    <source>
        <dbReference type="Proteomes" id="UP000094020"/>
    </source>
</evidence>
<proteinExistence type="inferred from homology"/>
<dbReference type="GO" id="GO:0004190">
    <property type="term" value="F:aspartic-type endopeptidase activity"/>
    <property type="evidence" value="ECO:0007669"/>
    <property type="project" value="InterPro"/>
</dbReference>
<keyword evidence="2" id="KW-0732">Signal</keyword>
<dbReference type="InterPro" id="IPR034164">
    <property type="entry name" value="Pepsin-like_dom"/>
</dbReference>
<name>A0AAJ8L571_9TREE</name>
<dbReference type="InterPro" id="IPR001461">
    <property type="entry name" value="Aspartic_peptidase_A1"/>
</dbReference>
<dbReference type="RefSeq" id="XP_019013353.2">
    <property type="nucleotide sequence ID" value="XM_019153192.2"/>
</dbReference>
<sequence length="373" mass="40260">MFEAIILAGLVLLNYSQALPTSPTVQQIQASRSDQGHLIDRRAEDSSIPLERDESAGIFTANMVIEGILLPMHVDTGSSQLWGAHESCQACRDAHMIVLDTVLPEECERKDIQYAAGTVTGCLANTSVSLGSYYVEDLRILLATDISEEIAMHGHLYSGTLGLADDKLTIGNTSTFGSSLFTQGQIPSPKIGFYLPGRNNPVDEGKMAFGNSIERFTTNIEPITLPRARPDDGVYVINVTKVSVGETTVASNQQAVLDTGSLGIGIPPSMSDNILSTIYGKITEEDGGKKVNGSSPLGENNLTSLSFTFDGKTFNVGYEELISTSQEDGQCWALMDTYKGNEADETWILGEAFLHTVYHVINIEDGTVDLHNA</sequence>
<comment type="similarity">
    <text evidence="1">Belongs to the peptidase A1 family.</text>
</comment>
<feature type="signal peptide" evidence="2">
    <location>
        <begin position="1"/>
        <end position="18"/>
    </location>
</feature>
<dbReference type="PANTHER" id="PTHR47966:SF51">
    <property type="entry name" value="BETA-SITE APP-CLEAVING ENZYME, ISOFORM A-RELATED"/>
    <property type="match status" value="1"/>
</dbReference>
<evidence type="ECO:0000313" key="4">
    <source>
        <dbReference type="EMBL" id="WWC69633.1"/>
    </source>
</evidence>